<evidence type="ECO:0000313" key="2">
    <source>
        <dbReference type="Proteomes" id="UP001164929"/>
    </source>
</evidence>
<dbReference type="Proteomes" id="UP001164929">
    <property type="component" value="Chromosome 5"/>
</dbReference>
<comment type="caution">
    <text evidence="1">The sequence shown here is derived from an EMBL/GenBank/DDBJ whole genome shotgun (WGS) entry which is preliminary data.</text>
</comment>
<accession>A0AAD6QVT2</accession>
<evidence type="ECO:0000313" key="1">
    <source>
        <dbReference type="EMBL" id="KAJ6997598.1"/>
    </source>
</evidence>
<reference evidence="1" key="1">
    <citation type="journal article" date="2023" name="Mol. Ecol. Resour.">
        <title>Chromosome-level genome assembly of a triploid poplar Populus alba 'Berolinensis'.</title>
        <authorList>
            <person name="Chen S."/>
            <person name="Yu Y."/>
            <person name="Wang X."/>
            <person name="Wang S."/>
            <person name="Zhang T."/>
            <person name="Zhou Y."/>
            <person name="He R."/>
            <person name="Meng N."/>
            <person name="Wang Y."/>
            <person name="Liu W."/>
            <person name="Liu Z."/>
            <person name="Liu J."/>
            <person name="Guo Q."/>
            <person name="Huang H."/>
            <person name="Sederoff R.R."/>
            <person name="Wang G."/>
            <person name="Qu G."/>
            <person name="Chen S."/>
        </authorList>
    </citation>
    <scope>NUCLEOTIDE SEQUENCE</scope>
    <source>
        <strain evidence="1">SC-2020</strain>
    </source>
</reference>
<sequence length="93" mass="10220">MTADLGCLMMAVDGSEGSLYAHDGPLITSSVDLLLLTPLNPLAPSSSSFSNHHLLSLLDLISVPSLSVDSVICRYLPSRRRLKRIKGRLRRRF</sequence>
<dbReference type="InterPro" id="IPR016064">
    <property type="entry name" value="NAD/diacylglycerol_kinase_sf"/>
</dbReference>
<protein>
    <submittedName>
        <fullName evidence="1">Uncharacterized protein</fullName>
    </submittedName>
</protein>
<organism evidence="1 2">
    <name type="scientific">Populus alba x Populus x berolinensis</name>
    <dbReference type="NCBI Taxonomy" id="444605"/>
    <lineage>
        <taxon>Eukaryota</taxon>
        <taxon>Viridiplantae</taxon>
        <taxon>Streptophyta</taxon>
        <taxon>Embryophyta</taxon>
        <taxon>Tracheophyta</taxon>
        <taxon>Spermatophyta</taxon>
        <taxon>Magnoliopsida</taxon>
        <taxon>eudicotyledons</taxon>
        <taxon>Gunneridae</taxon>
        <taxon>Pentapetalae</taxon>
        <taxon>rosids</taxon>
        <taxon>fabids</taxon>
        <taxon>Malpighiales</taxon>
        <taxon>Salicaceae</taxon>
        <taxon>Saliceae</taxon>
        <taxon>Populus</taxon>
    </lineage>
</organism>
<name>A0AAD6QVT2_9ROSI</name>
<keyword evidence="2" id="KW-1185">Reference proteome</keyword>
<proteinExistence type="predicted"/>
<gene>
    <name evidence="1" type="ORF">NC653_013994</name>
</gene>
<dbReference type="EMBL" id="JAQIZT010000005">
    <property type="protein sequence ID" value="KAJ6997598.1"/>
    <property type="molecule type" value="Genomic_DNA"/>
</dbReference>
<dbReference type="SUPFAM" id="SSF111331">
    <property type="entry name" value="NAD kinase/diacylglycerol kinase-like"/>
    <property type="match status" value="1"/>
</dbReference>
<dbReference type="AlphaFoldDB" id="A0AAD6QVT2"/>